<evidence type="ECO:0000256" key="1">
    <source>
        <dbReference type="SAM" id="Phobius"/>
    </source>
</evidence>
<organism evidence="2 3">
    <name type="scientific">Candidatus Sungbacteria bacterium RIFCSPHIGHO2_02_FULL_53_17</name>
    <dbReference type="NCBI Taxonomy" id="1802275"/>
    <lineage>
        <taxon>Bacteria</taxon>
        <taxon>Candidatus Sungiibacteriota</taxon>
    </lineage>
</organism>
<keyword evidence="1" id="KW-0812">Transmembrane</keyword>
<dbReference type="Pfam" id="PF07963">
    <property type="entry name" value="N_methyl"/>
    <property type="match status" value="1"/>
</dbReference>
<dbReference type="PROSITE" id="PS00409">
    <property type="entry name" value="PROKAR_NTER_METHYL"/>
    <property type="match status" value="1"/>
</dbReference>
<evidence type="ECO:0000313" key="2">
    <source>
        <dbReference type="EMBL" id="OHA02697.1"/>
    </source>
</evidence>
<gene>
    <name evidence="2" type="ORF">A3C92_02645</name>
</gene>
<proteinExistence type="predicted"/>
<reference evidence="2 3" key="1">
    <citation type="journal article" date="2016" name="Nat. Commun.">
        <title>Thousands of microbial genomes shed light on interconnected biogeochemical processes in an aquifer system.</title>
        <authorList>
            <person name="Anantharaman K."/>
            <person name="Brown C.T."/>
            <person name="Hug L.A."/>
            <person name="Sharon I."/>
            <person name="Castelle C.J."/>
            <person name="Probst A.J."/>
            <person name="Thomas B.C."/>
            <person name="Singh A."/>
            <person name="Wilkins M.J."/>
            <person name="Karaoz U."/>
            <person name="Brodie E.L."/>
            <person name="Williams K.H."/>
            <person name="Hubbard S.S."/>
            <person name="Banfield J.F."/>
        </authorList>
    </citation>
    <scope>NUCLEOTIDE SEQUENCE [LARGE SCALE GENOMIC DNA]</scope>
</reference>
<dbReference type="InterPro" id="IPR012902">
    <property type="entry name" value="N_methyl_site"/>
</dbReference>
<dbReference type="Proteomes" id="UP000177177">
    <property type="component" value="Unassembled WGS sequence"/>
</dbReference>
<feature type="transmembrane region" description="Helical" evidence="1">
    <location>
        <begin position="13"/>
        <end position="34"/>
    </location>
</feature>
<name>A0A1G2KTE2_9BACT</name>
<protein>
    <recommendedName>
        <fullName evidence="4">Prepilin-type N-terminal cleavage/methylation domain-containing protein</fullName>
    </recommendedName>
</protein>
<sequence length="176" mass="19007">MIGGNRGFTLLEMIISIGIFSTIVIASIGITIGISNAQIKASSVQAAQDNIRFSVELMTKEMRTGSQYELSHLCAGTSGEEIRFVASSGTSRVYYRSGASLMRLVDSTNCSTAKPLMSEEVGVESLRFRIGGATPGATDGQPWVMVSLSIRSRGSKPVLDSQMDLQTMVVQRFRDQ</sequence>
<accession>A0A1G2KTE2</accession>
<evidence type="ECO:0008006" key="4">
    <source>
        <dbReference type="Google" id="ProtNLM"/>
    </source>
</evidence>
<dbReference type="EMBL" id="MHQN01000032">
    <property type="protein sequence ID" value="OHA02697.1"/>
    <property type="molecule type" value="Genomic_DNA"/>
</dbReference>
<comment type="caution">
    <text evidence="2">The sequence shown here is derived from an EMBL/GenBank/DDBJ whole genome shotgun (WGS) entry which is preliminary data.</text>
</comment>
<dbReference type="AlphaFoldDB" id="A0A1G2KTE2"/>
<evidence type="ECO:0000313" key="3">
    <source>
        <dbReference type="Proteomes" id="UP000177177"/>
    </source>
</evidence>
<keyword evidence="1" id="KW-1133">Transmembrane helix</keyword>
<keyword evidence="1" id="KW-0472">Membrane</keyword>